<protein>
    <recommendedName>
        <fullName evidence="2">Aspartyl/glutamyl-tRNA(Asn/Gln) amidotransferase subunit C</fullName>
        <shortName evidence="2">Asp/Glu-ADT subunit C</shortName>
        <ecNumber evidence="2">6.3.5.-</ecNumber>
    </recommendedName>
</protein>
<dbReference type="GO" id="GO:0016740">
    <property type="term" value="F:transferase activity"/>
    <property type="evidence" value="ECO:0007669"/>
    <property type="project" value="UniProtKB-KW"/>
</dbReference>
<dbReference type="PANTHER" id="PTHR15004:SF0">
    <property type="entry name" value="GLUTAMYL-TRNA(GLN) AMIDOTRANSFERASE SUBUNIT C, MITOCHONDRIAL"/>
    <property type="match status" value="1"/>
</dbReference>
<keyword evidence="2 3" id="KW-0436">Ligase</keyword>
<keyword evidence="1 2" id="KW-0067">ATP-binding</keyword>
<dbReference type="PANTHER" id="PTHR15004">
    <property type="entry name" value="GLUTAMYL-TRNA(GLN) AMIDOTRANSFERASE SUBUNIT C, MITOCHONDRIAL"/>
    <property type="match status" value="1"/>
</dbReference>
<dbReference type="EMBL" id="CAACVI010000050">
    <property type="protein sequence ID" value="VEN75199.1"/>
    <property type="molecule type" value="Genomic_DNA"/>
</dbReference>
<dbReference type="NCBIfam" id="TIGR00135">
    <property type="entry name" value="gatC"/>
    <property type="match status" value="1"/>
</dbReference>
<dbReference type="GO" id="GO:0006450">
    <property type="term" value="P:regulation of translational fidelity"/>
    <property type="evidence" value="ECO:0007669"/>
    <property type="project" value="InterPro"/>
</dbReference>
<comment type="catalytic activity">
    <reaction evidence="2">
        <text>L-glutamyl-tRNA(Gln) + L-glutamine + ATP + H2O = L-glutaminyl-tRNA(Gln) + L-glutamate + ADP + phosphate + H(+)</text>
        <dbReference type="Rhea" id="RHEA:17521"/>
        <dbReference type="Rhea" id="RHEA-COMP:9681"/>
        <dbReference type="Rhea" id="RHEA-COMP:9684"/>
        <dbReference type="ChEBI" id="CHEBI:15377"/>
        <dbReference type="ChEBI" id="CHEBI:15378"/>
        <dbReference type="ChEBI" id="CHEBI:29985"/>
        <dbReference type="ChEBI" id="CHEBI:30616"/>
        <dbReference type="ChEBI" id="CHEBI:43474"/>
        <dbReference type="ChEBI" id="CHEBI:58359"/>
        <dbReference type="ChEBI" id="CHEBI:78520"/>
        <dbReference type="ChEBI" id="CHEBI:78521"/>
        <dbReference type="ChEBI" id="CHEBI:456216"/>
    </reaction>
</comment>
<comment type="catalytic activity">
    <reaction evidence="2">
        <text>L-aspartyl-tRNA(Asn) + L-glutamine + ATP + H2O = L-asparaginyl-tRNA(Asn) + L-glutamate + ADP + phosphate + 2 H(+)</text>
        <dbReference type="Rhea" id="RHEA:14513"/>
        <dbReference type="Rhea" id="RHEA-COMP:9674"/>
        <dbReference type="Rhea" id="RHEA-COMP:9677"/>
        <dbReference type="ChEBI" id="CHEBI:15377"/>
        <dbReference type="ChEBI" id="CHEBI:15378"/>
        <dbReference type="ChEBI" id="CHEBI:29985"/>
        <dbReference type="ChEBI" id="CHEBI:30616"/>
        <dbReference type="ChEBI" id="CHEBI:43474"/>
        <dbReference type="ChEBI" id="CHEBI:58359"/>
        <dbReference type="ChEBI" id="CHEBI:78515"/>
        <dbReference type="ChEBI" id="CHEBI:78516"/>
        <dbReference type="ChEBI" id="CHEBI:456216"/>
    </reaction>
</comment>
<sequence>MKITEKEIVHVAELARLDLSGESMADFARQIGEILEYVDTLAKADTEGVAPTFHAVSLTNALRDDEKKAPADRDALLANAPEEDEGLFVAPKIIE</sequence>
<comment type="subunit">
    <text evidence="2">Heterotrimer of A, B and C subunits.</text>
</comment>
<keyword evidence="2" id="KW-0547">Nucleotide-binding</keyword>
<evidence type="ECO:0000256" key="1">
    <source>
        <dbReference type="ARBA" id="ARBA00022840"/>
    </source>
</evidence>
<dbReference type="Pfam" id="PF02686">
    <property type="entry name" value="GatC"/>
    <property type="match status" value="1"/>
</dbReference>
<organism evidence="3">
    <name type="scientific">uncultured Desulfobacteraceae bacterium</name>
    <dbReference type="NCBI Taxonomy" id="218296"/>
    <lineage>
        <taxon>Bacteria</taxon>
        <taxon>Pseudomonadati</taxon>
        <taxon>Thermodesulfobacteriota</taxon>
        <taxon>Desulfobacteria</taxon>
        <taxon>Desulfobacterales</taxon>
        <taxon>Desulfobacteraceae</taxon>
        <taxon>environmental samples</taxon>
    </lineage>
</organism>
<comment type="function">
    <text evidence="2">Allows the formation of correctly charged Asn-tRNA(Asn) or Gln-tRNA(Gln) through the transamidation of misacylated Asp-tRNA(Asn) or Glu-tRNA(Gln) in organisms which lack either or both of asparaginyl-tRNA or glutaminyl-tRNA synthetases. The reaction takes place in the presence of glutamine and ATP through an activated phospho-Asp-tRNA(Asn) or phospho-Glu-tRNA(Gln).</text>
</comment>
<dbReference type="EC" id="6.3.5.-" evidence="2"/>
<dbReference type="GO" id="GO:0006412">
    <property type="term" value="P:translation"/>
    <property type="evidence" value="ECO:0007669"/>
    <property type="project" value="UniProtKB-UniRule"/>
</dbReference>
<evidence type="ECO:0000313" key="3">
    <source>
        <dbReference type="EMBL" id="VEN75199.1"/>
    </source>
</evidence>
<reference evidence="3" key="1">
    <citation type="submission" date="2019-01" db="EMBL/GenBank/DDBJ databases">
        <authorList>
            <consortium name="Genoscope - CEA"/>
            <person name="William W."/>
        </authorList>
    </citation>
    <scope>NUCLEOTIDE SEQUENCE</scope>
    <source>
        <strain evidence="3">CR-1</strain>
    </source>
</reference>
<dbReference type="GO" id="GO:0070681">
    <property type="term" value="P:glutaminyl-tRNAGln biosynthesis via transamidation"/>
    <property type="evidence" value="ECO:0007669"/>
    <property type="project" value="TreeGrafter"/>
</dbReference>
<dbReference type="HAMAP" id="MF_00122">
    <property type="entry name" value="GatC"/>
    <property type="match status" value="1"/>
</dbReference>
<gene>
    <name evidence="2 3" type="primary">gatC</name>
    <name evidence="3" type="ORF">EPICR_70040</name>
</gene>
<keyword evidence="3" id="KW-0808">Transferase</keyword>
<comment type="similarity">
    <text evidence="2">Belongs to the GatC family.</text>
</comment>
<dbReference type="GO" id="GO:0050566">
    <property type="term" value="F:asparaginyl-tRNA synthase (glutamine-hydrolyzing) activity"/>
    <property type="evidence" value="ECO:0007669"/>
    <property type="project" value="RHEA"/>
</dbReference>
<keyword evidence="2" id="KW-0648">Protein biosynthesis</keyword>
<dbReference type="InterPro" id="IPR003837">
    <property type="entry name" value="GatC"/>
</dbReference>
<evidence type="ECO:0000256" key="2">
    <source>
        <dbReference type="HAMAP-Rule" id="MF_00122"/>
    </source>
</evidence>
<accession>A0A484HKB6</accession>
<name>A0A484HKB6_9BACT</name>
<dbReference type="SUPFAM" id="SSF141000">
    <property type="entry name" value="Glu-tRNAGln amidotransferase C subunit"/>
    <property type="match status" value="1"/>
</dbReference>
<dbReference type="GO" id="GO:0005524">
    <property type="term" value="F:ATP binding"/>
    <property type="evidence" value="ECO:0007669"/>
    <property type="project" value="UniProtKB-KW"/>
</dbReference>
<dbReference type="Gene3D" id="1.10.20.60">
    <property type="entry name" value="Glu-tRNAGln amidotransferase C subunit, N-terminal domain"/>
    <property type="match status" value="1"/>
</dbReference>
<proteinExistence type="inferred from homology"/>
<dbReference type="InterPro" id="IPR036113">
    <property type="entry name" value="Asp/Glu-ADT_sf_sub_c"/>
</dbReference>
<dbReference type="GO" id="GO:0050567">
    <property type="term" value="F:glutaminyl-tRNA synthase (glutamine-hydrolyzing) activity"/>
    <property type="evidence" value="ECO:0007669"/>
    <property type="project" value="UniProtKB-UniRule"/>
</dbReference>
<dbReference type="AlphaFoldDB" id="A0A484HKB6"/>